<evidence type="ECO:0000256" key="1">
    <source>
        <dbReference type="SAM" id="MobiDB-lite"/>
    </source>
</evidence>
<dbReference type="EMBL" id="JACHDO010000001">
    <property type="protein sequence ID" value="MBB5492814.1"/>
    <property type="molecule type" value="Genomic_DNA"/>
</dbReference>
<evidence type="ECO:0000259" key="2">
    <source>
        <dbReference type="Pfam" id="PF09851"/>
    </source>
</evidence>
<accession>A0A840W9M1</accession>
<feature type="domain" description="DUF4429" evidence="3">
    <location>
        <begin position="11"/>
        <end position="107"/>
    </location>
</feature>
<dbReference type="Proteomes" id="UP000579647">
    <property type="component" value="Unassembled WGS sequence"/>
</dbReference>
<dbReference type="RefSeq" id="WP_184366179.1">
    <property type="nucleotide sequence ID" value="NZ_JACHDO010000001.1"/>
</dbReference>
<dbReference type="InterPro" id="IPR018649">
    <property type="entry name" value="SHOCT"/>
</dbReference>
<protein>
    <recommendedName>
        <fullName evidence="6">SHOCT domain-containing protein</fullName>
    </recommendedName>
</protein>
<sequence>MDELRGDQAAWVFDGESISIRYETKGWFKSPLLKLLGSVELPVSAVQSVDFLPGAGRKNGWVMNLRMRDRMDPYAAVGAMLDEKSEPFRLTGPAKTELVAEYLADQITFAASQAGPPDPATPTRLVPALPLHIRTCEGTARLEAGRLTLVWGGSYASSFKKKKQRREYDLAEITGVEWMPLDDWGWGFVRFITRENAEGTSAKPKNDLNLLRAGEEGNEIHQVLLLAAAVTAHRWALGGATRPALASGADGTEEAPPGFDDPEWWKEAARNTMEVMRGPRLTLNLPGLGSAKVGEDGPEEPAEAQRPPEAEPAPAPAPPAAPAGAAGADTAWIFEQIERLGDLHAKGLLTDEEFSAKKAELLDRI</sequence>
<comment type="caution">
    <text evidence="4">The sequence shown here is derived from an EMBL/GenBank/DDBJ whole genome shotgun (WGS) entry which is preliminary data.</text>
</comment>
<keyword evidence="5" id="KW-1185">Reference proteome</keyword>
<feature type="domain" description="SHOCT" evidence="2">
    <location>
        <begin position="335"/>
        <end position="362"/>
    </location>
</feature>
<dbReference type="Pfam" id="PF09851">
    <property type="entry name" value="SHOCT"/>
    <property type="match status" value="1"/>
</dbReference>
<feature type="domain" description="DUF4429" evidence="3">
    <location>
        <begin position="146"/>
        <end position="231"/>
    </location>
</feature>
<evidence type="ECO:0000313" key="4">
    <source>
        <dbReference type="EMBL" id="MBB5492814.1"/>
    </source>
</evidence>
<reference evidence="4 5" key="1">
    <citation type="submission" date="2020-08" db="EMBL/GenBank/DDBJ databases">
        <title>Sequencing the genomes of 1000 actinobacteria strains.</title>
        <authorList>
            <person name="Klenk H.-P."/>
        </authorList>
    </citation>
    <scope>NUCLEOTIDE SEQUENCE [LARGE SCALE GENOMIC DNA]</scope>
    <source>
        <strain evidence="4 5">DSM 44598</strain>
    </source>
</reference>
<evidence type="ECO:0000259" key="3">
    <source>
        <dbReference type="Pfam" id="PF14472"/>
    </source>
</evidence>
<feature type="region of interest" description="Disordered" evidence="1">
    <location>
        <begin position="242"/>
        <end position="263"/>
    </location>
</feature>
<dbReference type="Pfam" id="PF14472">
    <property type="entry name" value="DUF4429"/>
    <property type="match status" value="2"/>
</dbReference>
<dbReference type="InterPro" id="IPR027860">
    <property type="entry name" value="DUF4429"/>
</dbReference>
<gene>
    <name evidence="4" type="ORF">HNR07_003951</name>
</gene>
<evidence type="ECO:0000313" key="5">
    <source>
        <dbReference type="Proteomes" id="UP000579647"/>
    </source>
</evidence>
<feature type="compositionally biased region" description="Pro residues" evidence="1">
    <location>
        <begin position="310"/>
        <end position="321"/>
    </location>
</feature>
<dbReference type="AlphaFoldDB" id="A0A840W9M1"/>
<name>A0A840W9M1_9ACTN</name>
<evidence type="ECO:0008006" key="6">
    <source>
        <dbReference type="Google" id="ProtNLM"/>
    </source>
</evidence>
<proteinExistence type="predicted"/>
<organism evidence="4 5">
    <name type="scientific">Nocardiopsis metallicus</name>
    <dbReference type="NCBI Taxonomy" id="179819"/>
    <lineage>
        <taxon>Bacteria</taxon>
        <taxon>Bacillati</taxon>
        <taxon>Actinomycetota</taxon>
        <taxon>Actinomycetes</taxon>
        <taxon>Streptosporangiales</taxon>
        <taxon>Nocardiopsidaceae</taxon>
        <taxon>Nocardiopsis</taxon>
    </lineage>
</organism>
<feature type="region of interest" description="Disordered" evidence="1">
    <location>
        <begin position="280"/>
        <end position="329"/>
    </location>
</feature>